<dbReference type="EC" id="1.2.1.84" evidence="4"/>
<reference evidence="8" key="1">
    <citation type="journal article" date="2023" name="Plant J.">
        <title>The genome of the king protea, Protea cynaroides.</title>
        <authorList>
            <person name="Chang J."/>
            <person name="Duong T.A."/>
            <person name="Schoeman C."/>
            <person name="Ma X."/>
            <person name="Roodt D."/>
            <person name="Barker N."/>
            <person name="Li Z."/>
            <person name="Van de Peer Y."/>
            <person name="Mizrachi E."/>
        </authorList>
    </citation>
    <scope>NUCLEOTIDE SEQUENCE</scope>
    <source>
        <tissue evidence="8">Young leaves</tissue>
    </source>
</reference>
<organism evidence="8 9">
    <name type="scientific">Protea cynaroides</name>
    <dbReference type="NCBI Taxonomy" id="273540"/>
    <lineage>
        <taxon>Eukaryota</taxon>
        <taxon>Viridiplantae</taxon>
        <taxon>Streptophyta</taxon>
        <taxon>Embryophyta</taxon>
        <taxon>Tracheophyta</taxon>
        <taxon>Spermatophyta</taxon>
        <taxon>Magnoliopsida</taxon>
        <taxon>Proteales</taxon>
        <taxon>Proteaceae</taxon>
        <taxon>Protea</taxon>
    </lineage>
</organism>
<comment type="caution">
    <text evidence="8">The sequence shown here is derived from an EMBL/GenBank/DDBJ whole genome shotgun (WGS) entry which is preliminary data.</text>
</comment>
<dbReference type="AlphaFoldDB" id="A0A9Q0KB85"/>
<name>A0A9Q0KB85_9MAGN</name>
<keyword evidence="4" id="KW-1133">Transmembrane helix</keyword>
<evidence type="ECO:0000313" key="9">
    <source>
        <dbReference type="Proteomes" id="UP001141806"/>
    </source>
</evidence>
<dbReference type="InterPro" id="IPR026055">
    <property type="entry name" value="FAR"/>
</dbReference>
<keyword evidence="3 4" id="KW-0443">Lipid metabolism</keyword>
<dbReference type="Gene3D" id="3.40.50.720">
    <property type="entry name" value="NAD(P)-binding Rossmann-like Domain"/>
    <property type="match status" value="1"/>
</dbReference>
<feature type="domain" description="Thioester reductase (TE)" evidence="7">
    <location>
        <begin position="41"/>
        <end position="342"/>
    </location>
</feature>
<dbReference type="PANTHER" id="PTHR11011:SF99">
    <property type="entry name" value="FATTY ACYL-COA REDUCTASE 3"/>
    <property type="match status" value="1"/>
</dbReference>
<dbReference type="SUPFAM" id="SSF51735">
    <property type="entry name" value="NAD(P)-binding Rossmann-fold domains"/>
    <property type="match status" value="1"/>
</dbReference>
<keyword evidence="2 4" id="KW-0444">Lipid biosynthesis</keyword>
<dbReference type="Pfam" id="PF07993">
    <property type="entry name" value="NAD_binding_4"/>
    <property type="match status" value="1"/>
</dbReference>
<evidence type="ECO:0000313" key="8">
    <source>
        <dbReference type="EMBL" id="KAJ4967250.1"/>
    </source>
</evidence>
<dbReference type="GO" id="GO:0010345">
    <property type="term" value="P:suberin biosynthetic process"/>
    <property type="evidence" value="ECO:0007669"/>
    <property type="project" value="TreeGrafter"/>
</dbReference>
<keyword evidence="4" id="KW-0560">Oxidoreductase</keyword>
<evidence type="ECO:0000256" key="1">
    <source>
        <dbReference type="ARBA" id="ARBA00005928"/>
    </source>
</evidence>
<keyword evidence="4" id="KW-0812">Transmembrane</keyword>
<proteinExistence type="inferred from homology"/>
<keyword evidence="4" id="KW-0472">Membrane</keyword>
<dbReference type="InterPro" id="IPR033640">
    <property type="entry name" value="FAR_C"/>
</dbReference>
<sequence>MGLSIFSETATVFFFLLISFPFLIMELSSIVESLEQKTILVTGSTGFLAKLFVEKVLRVQPNIKRLFILLRAADTKSAVQRLHHEVIGKEVFRVLWDTYGAGLDSYISEKLIPVAGDIGWENLGVTDCSLREEMWREIDIVLNSAATTAFDERYDHAFSTNTFGAKHVLDFAKQCVKLKMLLHVSTAYVAGEKEGLILEKPFRMGETLNGTTGLDIEQEMKVIQEKLKQLEDEEVTQKAQTLAMKDLGLERARKYGWPNTYVFTKAMGEMILGNLRENLPLVIIRPTIITSTYKEPIPGWTEGLRTIDSLGVAYAKGKLPCFLGDPASIVDLIPGDMVVNSIIVAMAAHMNESGEFIYQVGSSIRNPTDFNKFQEYAYHYFTKDPFMDKHGRPIKVRKIAVFTSMDGFYKYIAIRYLLPLKVFQLINIAFCKYFQSKYDDQNRKIGFVMRLVDLYRPYLFFKGIFDDINMEKLRMALKENHAEANIFYFDPRSIDWDEYFMKIHIPGVRNYVYKG</sequence>
<dbReference type="InterPro" id="IPR013120">
    <property type="entry name" value="FAR_NAD-bd"/>
</dbReference>
<protein>
    <recommendedName>
        <fullName evidence="4">Fatty acyl-CoA reductase</fullName>
        <ecNumber evidence="4">1.2.1.84</ecNumber>
    </recommendedName>
</protein>
<dbReference type="EMBL" id="JAMYWD010000007">
    <property type="protein sequence ID" value="KAJ4967250.1"/>
    <property type="molecule type" value="Genomic_DNA"/>
</dbReference>
<dbReference type="InterPro" id="IPR036291">
    <property type="entry name" value="NAD(P)-bd_dom_sf"/>
</dbReference>
<feature type="transmembrane region" description="Helical" evidence="4">
    <location>
        <begin position="12"/>
        <end position="31"/>
    </location>
</feature>
<evidence type="ECO:0000256" key="5">
    <source>
        <dbReference type="SAM" id="Coils"/>
    </source>
</evidence>
<feature type="coiled-coil region" evidence="5">
    <location>
        <begin position="213"/>
        <end position="240"/>
    </location>
</feature>
<dbReference type="CDD" id="cd05236">
    <property type="entry name" value="FAR-N_SDR_e"/>
    <property type="match status" value="1"/>
</dbReference>
<evidence type="ECO:0000259" key="7">
    <source>
        <dbReference type="Pfam" id="PF07993"/>
    </source>
</evidence>
<comment type="catalytic activity">
    <reaction evidence="4">
        <text>a long-chain fatty acyl-CoA + 2 NADPH + 2 H(+) = a long-chain primary fatty alcohol + 2 NADP(+) + CoA</text>
        <dbReference type="Rhea" id="RHEA:52716"/>
        <dbReference type="ChEBI" id="CHEBI:15378"/>
        <dbReference type="ChEBI" id="CHEBI:57287"/>
        <dbReference type="ChEBI" id="CHEBI:57783"/>
        <dbReference type="ChEBI" id="CHEBI:58349"/>
        <dbReference type="ChEBI" id="CHEBI:77396"/>
        <dbReference type="ChEBI" id="CHEBI:83139"/>
        <dbReference type="EC" id="1.2.1.84"/>
    </reaction>
</comment>
<dbReference type="OrthoDB" id="429813at2759"/>
<dbReference type="Proteomes" id="UP001141806">
    <property type="component" value="Unassembled WGS sequence"/>
</dbReference>
<dbReference type="PANTHER" id="PTHR11011">
    <property type="entry name" value="MALE STERILITY PROTEIN 2-RELATED"/>
    <property type="match status" value="1"/>
</dbReference>
<accession>A0A9Q0KB85</accession>
<gene>
    <name evidence="8" type="ORF">NE237_019099</name>
</gene>
<dbReference type="Pfam" id="PF03015">
    <property type="entry name" value="Sterile"/>
    <property type="match status" value="1"/>
</dbReference>
<keyword evidence="4" id="KW-0521">NADP</keyword>
<keyword evidence="5" id="KW-0175">Coiled coil</keyword>
<dbReference type="GO" id="GO:0102965">
    <property type="term" value="F:alcohol-forming long-chain fatty acyl-CoA reductase activity"/>
    <property type="evidence" value="ECO:0007669"/>
    <property type="project" value="UniProtKB-EC"/>
</dbReference>
<dbReference type="GO" id="GO:0080019">
    <property type="term" value="F:alcohol-forming very long-chain fatty acyl-CoA reductase activity"/>
    <property type="evidence" value="ECO:0007669"/>
    <property type="project" value="InterPro"/>
</dbReference>
<evidence type="ECO:0000259" key="6">
    <source>
        <dbReference type="Pfam" id="PF03015"/>
    </source>
</evidence>
<evidence type="ECO:0000256" key="3">
    <source>
        <dbReference type="ARBA" id="ARBA00023098"/>
    </source>
</evidence>
<feature type="domain" description="Fatty acyl-CoA reductase C-terminal" evidence="6">
    <location>
        <begin position="416"/>
        <end position="514"/>
    </location>
</feature>
<evidence type="ECO:0000256" key="2">
    <source>
        <dbReference type="ARBA" id="ARBA00022516"/>
    </source>
</evidence>
<evidence type="ECO:0000256" key="4">
    <source>
        <dbReference type="RuleBase" id="RU363097"/>
    </source>
</evidence>
<comment type="function">
    <text evidence="4">Catalyzes the reduction of fatty acyl-CoA to fatty alcohols.</text>
</comment>
<dbReference type="GO" id="GO:0035336">
    <property type="term" value="P:long-chain fatty-acyl-CoA metabolic process"/>
    <property type="evidence" value="ECO:0007669"/>
    <property type="project" value="TreeGrafter"/>
</dbReference>
<dbReference type="CDD" id="cd09071">
    <property type="entry name" value="FAR_C"/>
    <property type="match status" value="1"/>
</dbReference>
<keyword evidence="9" id="KW-1185">Reference proteome</keyword>
<comment type="similarity">
    <text evidence="1 4">Belongs to the fatty acyl-CoA reductase family.</text>
</comment>